<dbReference type="GO" id="GO:0005524">
    <property type="term" value="F:ATP binding"/>
    <property type="evidence" value="ECO:0007669"/>
    <property type="project" value="UniProtKB-KW"/>
</dbReference>
<dbReference type="InterPro" id="IPR017871">
    <property type="entry name" value="ABC_transporter-like_CS"/>
</dbReference>
<dbReference type="Proteomes" id="UP000293638">
    <property type="component" value="Unassembled WGS sequence"/>
</dbReference>
<feature type="domain" description="ABC transporter" evidence="8">
    <location>
        <begin position="359"/>
        <end position="590"/>
    </location>
</feature>
<dbReference type="Gene3D" id="3.40.50.300">
    <property type="entry name" value="P-loop containing nucleotide triphosphate hydrolases"/>
    <property type="match status" value="2"/>
</dbReference>
<evidence type="ECO:0000256" key="5">
    <source>
        <dbReference type="ARBA" id="ARBA00022741"/>
    </source>
</evidence>
<dbReference type="NCBIfam" id="TIGR01727">
    <property type="entry name" value="oligo_HPY"/>
    <property type="match status" value="1"/>
</dbReference>
<dbReference type="AlphaFoldDB" id="A0A4Q7NSF7"/>
<name>A0A4Q7NSF7_9ACTN</name>
<sequence>MAESPAQAARQRRTDLVAEVTGLWVSLQRRGVRSDVVRGVDLEVRKGEILGLVGESGSGKSVLGLTLLGLLPQASEPRVSGRVVVAGTDMVHGRAPELRAVRRQHLGAVFQDPMTSLNPTMRVGRQVTEVSGDRGEAVRLLTRVGVPRPDERLRSYPHELSGGLRQRVMAAIALSGTPSLVIADEPTTALDVTVQAQLLDLLRELRDDLGCSVLFVTHDLAVAAQLTDRIAVLYAGRVAETGATAEVLRRPAHPYTAGLLRSRLSLTTPRGAVLPTLPEETASSEERMRGCAYHSRCPLVLERCATDVPPLAGLDVAPARERRRACWRSEQEVAAYAASRPAPLGPTRLRTDAQGDAVVEVSRLCKDFSQRQGWRRTSVLHALRDVDLVVARGEAVSVVGESGSGKSTLLRVLAGLTEPTSGTAVVRGRRQMVFQDAGSSLTPWMSVGDLLREQLRPLRLDRRAADARIAEVLGLMQLPAATAQARPGELSGGQRQRVALARAVVVAPDVLLCDEPTSALDASLAAGVLNLVRELRAELGMAVLFVTHDLSVARLMGDRIVVMRGGKVVEDRAAEAVVSDPQHAYTRALLQAVPEIAAEGQPA</sequence>
<keyword evidence="4" id="KW-1003">Cell membrane</keyword>
<protein>
    <submittedName>
        <fullName evidence="9">Peptide/nickel transport system ATP-binding protein</fullName>
    </submittedName>
</protein>
<comment type="caution">
    <text evidence="9">The sequence shown here is derived from an EMBL/GenBank/DDBJ whole genome shotgun (WGS) entry which is preliminary data.</text>
</comment>
<dbReference type="Pfam" id="PF00005">
    <property type="entry name" value="ABC_tran"/>
    <property type="match status" value="2"/>
</dbReference>
<dbReference type="GO" id="GO:0015833">
    <property type="term" value="P:peptide transport"/>
    <property type="evidence" value="ECO:0007669"/>
    <property type="project" value="InterPro"/>
</dbReference>
<proteinExistence type="inferred from homology"/>
<comment type="subcellular location">
    <subcellularLocation>
        <location evidence="1">Cell membrane</location>
        <topology evidence="1">Peripheral membrane protein</topology>
    </subcellularLocation>
</comment>
<dbReference type="CDD" id="cd03257">
    <property type="entry name" value="ABC_NikE_OppD_transporters"/>
    <property type="match status" value="2"/>
</dbReference>
<keyword evidence="3" id="KW-0813">Transport</keyword>
<evidence type="ECO:0000256" key="3">
    <source>
        <dbReference type="ARBA" id="ARBA00022448"/>
    </source>
</evidence>
<comment type="similarity">
    <text evidence="2">Belongs to the ABC transporter superfamily.</text>
</comment>
<evidence type="ECO:0000256" key="6">
    <source>
        <dbReference type="ARBA" id="ARBA00022840"/>
    </source>
</evidence>
<dbReference type="GO" id="GO:0005886">
    <property type="term" value="C:plasma membrane"/>
    <property type="evidence" value="ECO:0007669"/>
    <property type="project" value="UniProtKB-SubCell"/>
</dbReference>
<keyword evidence="10" id="KW-1185">Reference proteome</keyword>
<reference evidence="9 10" key="1">
    <citation type="submission" date="2019-02" db="EMBL/GenBank/DDBJ databases">
        <title>Genomic Encyclopedia of Type Strains, Phase IV (KMG-IV): sequencing the most valuable type-strain genomes for metagenomic binning, comparative biology and taxonomic classification.</title>
        <authorList>
            <person name="Goeker M."/>
        </authorList>
    </citation>
    <scope>NUCLEOTIDE SEQUENCE [LARGE SCALE GENOMIC DNA]</scope>
    <source>
        <strain evidence="9 10">DSM 45622</strain>
    </source>
</reference>
<dbReference type="InterPro" id="IPR050388">
    <property type="entry name" value="ABC_Ni/Peptide_Import"/>
</dbReference>
<evidence type="ECO:0000259" key="8">
    <source>
        <dbReference type="PROSITE" id="PS50893"/>
    </source>
</evidence>
<organism evidence="9 10">
    <name type="scientific">Motilibacter rhizosphaerae</name>
    <dbReference type="NCBI Taxonomy" id="598652"/>
    <lineage>
        <taxon>Bacteria</taxon>
        <taxon>Bacillati</taxon>
        <taxon>Actinomycetota</taxon>
        <taxon>Actinomycetes</taxon>
        <taxon>Motilibacterales</taxon>
        <taxon>Motilibacteraceae</taxon>
        <taxon>Motilibacter</taxon>
    </lineage>
</organism>
<evidence type="ECO:0000256" key="2">
    <source>
        <dbReference type="ARBA" id="ARBA00005417"/>
    </source>
</evidence>
<dbReference type="PANTHER" id="PTHR43297">
    <property type="entry name" value="OLIGOPEPTIDE TRANSPORT ATP-BINDING PROTEIN APPD"/>
    <property type="match status" value="1"/>
</dbReference>
<keyword evidence="6 9" id="KW-0067">ATP-binding</keyword>
<accession>A0A4Q7NSF7</accession>
<dbReference type="SUPFAM" id="SSF52540">
    <property type="entry name" value="P-loop containing nucleoside triphosphate hydrolases"/>
    <property type="match status" value="2"/>
</dbReference>
<dbReference type="Pfam" id="PF08352">
    <property type="entry name" value="oligo_HPY"/>
    <property type="match status" value="2"/>
</dbReference>
<dbReference type="InterPro" id="IPR003439">
    <property type="entry name" value="ABC_transporter-like_ATP-bd"/>
</dbReference>
<dbReference type="PROSITE" id="PS00211">
    <property type="entry name" value="ABC_TRANSPORTER_1"/>
    <property type="match status" value="1"/>
</dbReference>
<dbReference type="PROSITE" id="PS50893">
    <property type="entry name" value="ABC_TRANSPORTER_2"/>
    <property type="match status" value="2"/>
</dbReference>
<dbReference type="RefSeq" id="WP_130492274.1">
    <property type="nucleotide sequence ID" value="NZ_SGXD01000002.1"/>
</dbReference>
<evidence type="ECO:0000256" key="7">
    <source>
        <dbReference type="ARBA" id="ARBA00023136"/>
    </source>
</evidence>
<dbReference type="InterPro" id="IPR003593">
    <property type="entry name" value="AAA+_ATPase"/>
</dbReference>
<dbReference type="InterPro" id="IPR013563">
    <property type="entry name" value="Oligopep_ABC_C"/>
</dbReference>
<evidence type="ECO:0000313" key="9">
    <source>
        <dbReference type="EMBL" id="RZS89708.1"/>
    </source>
</evidence>
<keyword evidence="7" id="KW-0472">Membrane</keyword>
<dbReference type="SMART" id="SM00382">
    <property type="entry name" value="AAA"/>
    <property type="match status" value="2"/>
</dbReference>
<dbReference type="InterPro" id="IPR027417">
    <property type="entry name" value="P-loop_NTPase"/>
</dbReference>
<evidence type="ECO:0000256" key="4">
    <source>
        <dbReference type="ARBA" id="ARBA00022475"/>
    </source>
</evidence>
<dbReference type="EMBL" id="SGXD01000002">
    <property type="protein sequence ID" value="RZS89708.1"/>
    <property type="molecule type" value="Genomic_DNA"/>
</dbReference>
<evidence type="ECO:0000256" key="1">
    <source>
        <dbReference type="ARBA" id="ARBA00004202"/>
    </source>
</evidence>
<keyword evidence="5" id="KW-0547">Nucleotide-binding</keyword>
<gene>
    <name evidence="9" type="ORF">EV189_1481</name>
</gene>
<dbReference type="PANTHER" id="PTHR43297:SF2">
    <property type="entry name" value="DIPEPTIDE TRANSPORT ATP-BINDING PROTEIN DPPD"/>
    <property type="match status" value="1"/>
</dbReference>
<dbReference type="GO" id="GO:0016887">
    <property type="term" value="F:ATP hydrolysis activity"/>
    <property type="evidence" value="ECO:0007669"/>
    <property type="project" value="InterPro"/>
</dbReference>
<evidence type="ECO:0000313" key="10">
    <source>
        <dbReference type="Proteomes" id="UP000293638"/>
    </source>
</evidence>
<feature type="domain" description="ABC transporter" evidence="8">
    <location>
        <begin position="18"/>
        <end position="260"/>
    </location>
</feature>
<dbReference type="OrthoDB" id="4008250at2"/>